<sequence>MMKFEKYLKNEKGAAIAWVLILMTLLIIFTSSMIYIARQDIIETRIHAERLKTYYVALAGLDLGYAALMETVGSDLYIQQFIDDDTKVVSDTIDIITDSEKRGEAVVTIESVVVDSKTWVRIKSIGTMEEGGQSVTSILRINPDNTQHTIREAFTP</sequence>
<reference evidence="2 3" key="1">
    <citation type="submission" date="2021-01" db="EMBL/GenBank/DDBJ databases">
        <title>Genomic Encyclopedia of Type Strains, Phase IV (KMG-IV): sequencing the most valuable type-strain genomes for metagenomic binning, comparative biology and taxonomic classification.</title>
        <authorList>
            <person name="Goeker M."/>
        </authorList>
    </citation>
    <scope>NUCLEOTIDE SEQUENCE [LARGE SCALE GENOMIC DNA]</scope>
    <source>
        <strain evidence="2 3">DSM 24436</strain>
    </source>
</reference>
<evidence type="ECO:0000256" key="1">
    <source>
        <dbReference type="SAM" id="Phobius"/>
    </source>
</evidence>
<name>A0ABS2MPS6_9FIRM</name>
<accession>A0ABS2MPS6</accession>
<keyword evidence="1" id="KW-0812">Transmembrane</keyword>
<organism evidence="2 3">
    <name type="scientific">Fusibacter tunisiensis</name>
    <dbReference type="NCBI Taxonomy" id="1008308"/>
    <lineage>
        <taxon>Bacteria</taxon>
        <taxon>Bacillati</taxon>
        <taxon>Bacillota</taxon>
        <taxon>Clostridia</taxon>
        <taxon>Eubacteriales</taxon>
        <taxon>Eubacteriales Family XII. Incertae Sedis</taxon>
        <taxon>Fusibacter</taxon>
    </lineage>
</organism>
<keyword evidence="3" id="KW-1185">Reference proteome</keyword>
<protein>
    <recommendedName>
        <fullName evidence="4">Type 4 fimbrial biogenesis protein PilX N-terminal domain-containing protein</fullName>
    </recommendedName>
</protein>
<evidence type="ECO:0008006" key="4">
    <source>
        <dbReference type="Google" id="ProtNLM"/>
    </source>
</evidence>
<keyword evidence="1" id="KW-0472">Membrane</keyword>
<feature type="transmembrane region" description="Helical" evidence="1">
    <location>
        <begin position="15"/>
        <end position="37"/>
    </location>
</feature>
<dbReference type="RefSeq" id="WP_204662851.1">
    <property type="nucleotide sequence ID" value="NZ_JAFBDT010000005.1"/>
</dbReference>
<proteinExistence type="predicted"/>
<dbReference type="Proteomes" id="UP000767854">
    <property type="component" value="Unassembled WGS sequence"/>
</dbReference>
<dbReference type="EMBL" id="JAFBDT010000005">
    <property type="protein sequence ID" value="MBM7561387.1"/>
    <property type="molecule type" value="Genomic_DNA"/>
</dbReference>
<comment type="caution">
    <text evidence="2">The sequence shown here is derived from an EMBL/GenBank/DDBJ whole genome shotgun (WGS) entry which is preliminary data.</text>
</comment>
<evidence type="ECO:0000313" key="3">
    <source>
        <dbReference type="Proteomes" id="UP000767854"/>
    </source>
</evidence>
<evidence type="ECO:0000313" key="2">
    <source>
        <dbReference type="EMBL" id="MBM7561387.1"/>
    </source>
</evidence>
<gene>
    <name evidence="2" type="ORF">JOC49_000907</name>
</gene>
<keyword evidence="1" id="KW-1133">Transmembrane helix</keyword>